<gene>
    <name evidence="9" type="ORF">DSM5745_00964</name>
</gene>
<evidence type="ECO:0008006" key="11">
    <source>
        <dbReference type="Google" id="ProtNLM"/>
    </source>
</evidence>
<protein>
    <recommendedName>
        <fullName evidence="11">Cytochrome P450</fullName>
    </recommendedName>
</protein>
<dbReference type="InterPro" id="IPR001128">
    <property type="entry name" value="Cyt_P450"/>
</dbReference>
<keyword evidence="8" id="KW-0812">Transmembrane</keyword>
<name>A0A3D8T508_9EURO</name>
<keyword evidence="7" id="KW-0503">Monooxygenase</keyword>
<feature type="binding site" description="axial binding residue" evidence="6">
    <location>
        <position position="478"/>
    </location>
    <ligand>
        <name>heme</name>
        <dbReference type="ChEBI" id="CHEBI:30413"/>
    </ligand>
    <ligandPart>
        <name>Fe</name>
        <dbReference type="ChEBI" id="CHEBI:18248"/>
    </ligandPart>
</feature>
<comment type="caution">
    <text evidence="9">The sequence shown here is derived from an EMBL/GenBank/DDBJ whole genome shotgun (WGS) entry which is preliminary data.</text>
</comment>
<dbReference type="EMBL" id="PVWQ01000001">
    <property type="protein sequence ID" value="RDW93642.1"/>
    <property type="molecule type" value="Genomic_DNA"/>
</dbReference>
<evidence type="ECO:0000256" key="4">
    <source>
        <dbReference type="ARBA" id="ARBA00023002"/>
    </source>
</evidence>
<comment type="cofactor">
    <cofactor evidence="1 6">
        <name>heme</name>
        <dbReference type="ChEBI" id="CHEBI:30413"/>
    </cofactor>
</comment>
<dbReference type="AlphaFoldDB" id="A0A3D8T508"/>
<dbReference type="Proteomes" id="UP000256690">
    <property type="component" value="Unassembled WGS sequence"/>
</dbReference>
<evidence type="ECO:0000256" key="3">
    <source>
        <dbReference type="ARBA" id="ARBA00022723"/>
    </source>
</evidence>
<sequence>MTTINAIKLPAFYSVPVLPANVSSGFLAALLLLMGVLLLQLLYQIIYYRFFHELRHVPGPFWASVTRLWTTWHFLRGTQLEAEWNAVKKYGPIVRLTPKMLLLADATAIPTVYHRRDTKSRFYIPSLVKTPFSIVLRHPGEHSAHRRLVSAPYAMTNILRMEPLSTKHIEEFITKLDTCFATPHRKLNFTDWGVYLFSDTISDLAYRSSQGMVAAGRDVGKIMKHVTVGTYAFVVLGSIYPLVEWITSSPLRRFIVLRPEQTNGWGRGMRKADDVLQERRDGLARGVITKAERGDGAYDFLQAFLDARTPEGAPIHPDKIQSEIFTILGAGPEAFQAILSALFTEVLSNPLIRSKLNAEINAALQSGKLTRPVPAYNEVAMHLPYFVACLREAMRLHPPPALPLPREHTAQDPEVVLNGRVIPPGTELACNPWISHRDREVYGDDAEAYVPERWLGDEERARLFERYNLMWGYGARVCLGKHYATMMLYKVPVALFMAFDVALCDVTPATPRASFRPHGPALLWENVWLILRGRRAWDAEGEGEGEVA</sequence>
<accession>A0A3D8T508</accession>
<dbReference type="SUPFAM" id="SSF48264">
    <property type="entry name" value="Cytochrome P450"/>
    <property type="match status" value="1"/>
</dbReference>
<dbReference type="PANTHER" id="PTHR24305">
    <property type="entry name" value="CYTOCHROME P450"/>
    <property type="match status" value="1"/>
</dbReference>
<dbReference type="OrthoDB" id="3934656at2759"/>
<keyword evidence="8" id="KW-0472">Membrane</keyword>
<feature type="transmembrane region" description="Helical" evidence="8">
    <location>
        <begin position="26"/>
        <end position="46"/>
    </location>
</feature>
<dbReference type="GO" id="GO:0020037">
    <property type="term" value="F:heme binding"/>
    <property type="evidence" value="ECO:0007669"/>
    <property type="project" value="InterPro"/>
</dbReference>
<dbReference type="Pfam" id="PF00067">
    <property type="entry name" value="p450"/>
    <property type="match status" value="1"/>
</dbReference>
<dbReference type="STRING" id="1810919.A0A3D8T508"/>
<keyword evidence="4 7" id="KW-0560">Oxidoreductase</keyword>
<keyword evidence="10" id="KW-1185">Reference proteome</keyword>
<dbReference type="RefSeq" id="XP_026608825.1">
    <property type="nucleotide sequence ID" value="XM_026742980.1"/>
</dbReference>
<evidence type="ECO:0000256" key="7">
    <source>
        <dbReference type="RuleBase" id="RU000461"/>
    </source>
</evidence>
<evidence type="ECO:0000256" key="6">
    <source>
        <dbReference type="PIRSR" id="PIRSR602401-1"/>
    </source>
</evidence>
<dbReference type="InterPro" id="IPR002401">
    <property type="entry name" value="Cyt_P450_E_grp-I"/>
</dbReference>
<dbReference type="GO" id="GO:0016705">
    <property type="term" value="F:oxidoreductase activity, acting on paired donors, with incorporation or reduction of molecular oxygen"/>
    <property type="evidence" value="ECO:0007669"/>
    <property type="project" value="InterPro"/>
</dbReference>
<evidence type="ECO:0000256" key="2">
    <source>
        <dbReference type="ARBA" id="ARBA00010617"/>
    </source>
</evidence>
<keyword evidence="3 6" id="KW-0479">Metal-binding</keyword>
<dbReference type="GO" id="GO:0004497">
    <property type="term" value="F:monooxygenase activity"/>
    <property type="evidence" value="ECO:0007669"/>
    <property type="project" value="UniProtKB-KW"/>
</dbReference>
<dbReference type="InterPro" id="IPR036396">
    <property type="entry name" value="Cyt_P450_sf"/>
</dbReference>
<dbReference type="PANTHER" id="PTHR24305:SF85">
    <property type="entry name" value="P450, PUTATIVE (EUROFUNG)-RELATED"/>
    <property type="match status" value="1"/>
</dbReference>
<dbReference type="PRINTS" id="PR00463">
    <property type="entry name" value="EP450I"/>
</dbReference>
<dbReference type="InterPro" id="IPR050121">
    <property type="entry name" value="Cytochrome_P450_monoxygenase"/>
</dbReference>
<evidence type="ECO:0000256" key="5">
    <source>
        <dbReference type="ARBA" id="ARBA00023004"/>
    </source>
</evidence>
<keyword evidence="8" id="KW-1133">Transmembrane helix</keyword>
<proteinExistence type="inferred from homology"/>
<dbReference type="PROSITE" id="PS00086">
    <property type="entry name" value="CYTOCHROME_P450"/>
    <property type="match status" value="1"/>
</dbReference>
<evidence type="ECO:0000256" key="1">
    <source>
        <dbReference type="ARBA" id="ARBA00001971"/>
    </source>
</evidence>
<evidence type="ECO:0000313" key="9">
    <source>
        <dbReference type="EMBL" id="RDW93642.1"/>
    </source>
</evidence>
<evidence type="ECO:0000313" key="10">
    <source>
        <dbReference type="Proteomes" id="UP000256690"/>
    </source>
</evidence>
<keyword evidence="5 6" id="KW-0408">Iron</keyword>
<evidence type="ECO:0000256" key="8">
    <source>
        <dbReference type="SAM" id="Phobius"/>
    </source>
</evidence>
<comment type="similarity">
    <text evidence="2 7">Belongs to the cytochrome P450 family.</text>
</comment>
<dbReference type="PRINTS" id="PR00385">
    <property type="entry name" value="P450"/>
</dbReference>
<dbReference type="GO" id="GO:0044550">
    <property type="term" value="P:secondary metabolite biosynthetic process"/>
    <property type="evidence" value="ECO:0007669"/>
    <property type="project" value="UniProtKB-ARBA"/>
</dbReference>
<feature type="transmembrane region" description="Helical" evidence="8">
    <location>
        <begin position="226"/>
        <end position="243"/>
    </location>
</feature>
<dbReference type="Gene3D" id="1.10.630.10">
    <property type="entry name" value="Cytochrome P450"/>
    <property type="match status" value="1"/>
</dbReference>
<keyword evidence="6 7" id="KW-0349">Heme</keyword>
<reference evidence="9 10" key="1">
    <citation type="journal article" date="2018" name="IMA Fungus">
        <title>IMA Genome-F 9: Draft genome sequence of Annulohypoxylon stygium, Aspergillus mulundensis, Berkeleyomyces basicola (syn. Thielaviopsis basicola), Ceratocystis smalleyi, two Cercospora beticola strains, Coleophoma cylindrospora, Fusarium fracticaudum, Phialophora cf. hyalina, and Morchella septimelata.</title>
        <authorList>
            <person name="Wingfield B.D."/>
            <person name="Bills G.F."/>
            <person name="Dong Y."/>
            <person name="Huang W."/>
            <person name="Nel W.J."/>
            <person name="Swalarsk-Parry B.S."/>
            <person name="Vaghefi N."/>
            <person name="Wilken P.M."/>
            <person name="An Z."/>
            <person name="de Beer Z.W."/>
            <person name="De Vos L."/>
            <person name="Chen L."/>
            <person name="Duong T.A."/>
            <person name="Gao Y."/>
            <person name="Hammerbacher A."/>
            <person name="Kikkert J.R."/>
            <person name="Li Y."/>
            <person name="Li H."/>
            <person name="Li K."/>
            <person name="Li Q."/>
            <person name="Liu X."/>
            <person name="Ma X."/>
            <person name="Naidoo K."/>
            <person name="Pethybridge S.J."/>
            <person name="Sun J."/>
            <person name="Steenkamp E.T."/>
            <person name="van der Nest M.A."/>
            <person name="van Wyk S."/>
            <person name="Wingfield M.J."/>
            <person name="Xiong C."/>
            <person name="Yue Q."/>
            <person name="Zhang X."/>
        </authorList>
    </citation>
    <scope>NUCLEOTIDE SEQUENCE [LARGE SCALE GENOMIC DNA]</scope>
    <source>
        <strain evidence="9 10">DSM 5745</strain>
    </source>
</reference>
<dbReference type="GO" id="GO:0005506">
    <property type="term" value="F:iron ion binding"/>
    <property type="evidence" value="ECO:0007669"/>
    <property type="project" value="InterPro"/>
</dbReference>
<organism evidence="9 10">
    <name type="scientific">Aspergillus mulundensis</name>
    <dbReference type="NCBI Taxonomy" id="1810919"/>
    <lineage>
        <taxon>Eukaryota</taxon>
        <taxon>Fungi</taxon>
        <taxon>Dikarya</taxon>
        <taxon>Ascomycota</taxon>
        <taxon>Pezizomycotina</taxon>
        <taxon>Eurotiomycetes</taxon>
        <taxon>Eurotiomycetidae</taxon>
        <taxon>Eurotiales</taxon>
        <taxon>Aspergillaceae</taxon>
        <taxon>Aspergillus</taxon>
        <taxon>Aspergillus subgen. Nidulantes</taxon>
    </lineage>
</organism>
<dbReference type="InterPro" id="IPR017972">
    <property type="entry name" value="Cyt_P450_CS"/>
</dbReference>
<dbReference type="GeneID" id="38111334"/>